<evidence type="ECO:0008006" key="2">
    <source>
        <dbReference type="Google" id="ProtNLM"/>
    </source>
</evidence>
<name>A0A0F9RR81_9ZZZZ</name>
<evidence type="ECO:0000313" key="1">
    <source>
        <dbReference type="EMBL" id="KKN19828.1"/>
    </source>
</evidence>
<comment type="caution">
    <text evidence="1">The sequence shown here is derived from an EMBL/GenBank/DDBJ whole genome shotgun (WGS) entry which is preliminary data.</text>
</comment>
<organism evidence="1">
    <name type="scientific">marine sediment metagenome</name>
    <dbReference type="NCBI Taxonomy" id="412755"/>
    <lineage>
        <taxon>unclassified sequences</taxon>
        <taxon>metagenomes</taxon>
        <taxon>ecological metagenomes</taxon>
    </lineage>
</organism>
<protein>
    <recommendedName>
        <fullName evidence="2">DUF1848 domain-containing protein</fullName>
    </recommendedName>
</protein>
<dbReference type="InterPro" id="IPR014998">
    <property type="entry name" value="DUF1848"/>
</dbReference>
<dbReference type="AlphaFoldDB" id="A0A0F9RR81"/>
<accession>A0A0F9RR81</accession>
<proteinExistence type="predicted"/>
<dbReference type="EMBL" id="LAZR01003299">
    <property type="protein sequence ID" value="KKN19828.1"/>
    <property type="molecule type" value="Genomic_DNA"/>
</dbReference>
<dbReference type="Pfam" id="PF08902">
    <property type="entry name" value="DUF1848"/>
    <property type="match status" value="1"/>
</dbReference>
<reference evidence="1" key="1">
    <citation type="journal article" date="2015" name="Nature">
        <title>Complex archaea that bridge the gap between prokaryotes and eukaryotes.</title>
        <authorList>
            <person name="Spang A."/>
            <person name="Saw J.H."/>
            <person name="Jorgensen S.L."/>
            <person name="Zaremba-Niedzwiedzka K."/>
            <person name="Martijn J."/>
            <person name="Lind A.E."/>
            <person name="van Eijk R."/>
            <person name="Schleper C."/>
            <person name="Guy L."/>
            <person name="Ettema T.J."/>
        </authorList>
    </citation>
    <scope>NUCLEOTIDE SEQUENCE</scope>
</reference>
<sequence>MNIVKSLIISCSRRTDIPAFLMTWIIERLKEGYVDVVNSFNKNQVTRIFLNQSK</sequence>
<gene>
    <name evidence="1" type="ORF">LCGC14_0941820</name>
</gene>